<accession>A0ABR3HLL1</accession>
<gene>
    <name evidence="2" type="ORF">ABMA27_005042</name>
</gene>
<proteinExistence type="predicted"/>
<dbReference type="Proteomes" id="UP001549920">
    <property type="component" value="Unassembled WGS sequence"/>
</dbReference>
<feature type="region of interest" description="Disordered" evidence="1">
    <location>
        <begin position="176"/>
        <end position="217"/>
    </location>
</feature>
<feature type="compositionally biased region" description="Low complexity" evidence="1">
    <location>
        <begin position="176"/>
        <end position="206"/>
    </location>
</feature>
<dbReference type="PANTHER" id="PTHR46917:SF1">
    <property type="entry name" value="MORN REPEAT-CONTAINING PROTEIN 2"/>
    <property type="match status" value="1"/>
</dbReference>
<feature type="compositionally biased region" description="Basic and acidic residues" evidence="1">
    <location>
        <begin position="1"/>
        <end position="21"/>
    </location>
</feature>
<dbReference type="Gene3D" id="2.20.110.10">
    <property type="entry name" value="Histone H3 K4-specific methyltransferase SET7/9 N-terminal domain"/>
    <property type="match status" value="1"/>
</dbReference>
<dbReference type="InterPro" id="IPR052849">
    <property type="entry name" value="MORN_repeat_protein"/>
</dbReference>
<evidence type="ECO:0000313" key="3">
    <source>
        <dbReference type="Proteomes" id="UP001549920"/>
    </source>
</evidence>
<feature type="region of interest" description="Disordered" evidence="1">
    <location>
        <begin position="1"/>
        <end position="22"/>
    </location>
</feature>
<sequence>MTDTSRTEVDSENTEAKKPVKEIPVVQDQSFFQHDTGDTYDGFFEAKKKDRMAKMHGPGLYKTVEGDTYMGTWDADKLGGNDEVTVAFTDGSRYEGYFKDWCYSGRGRYYYPDGSILRCDFADNSPVGFLTLSDPNDHIWLGKAEQGYGWFEPVNHFYDMLEKTRDSGKFRRRLKSSAAESSAVESKTLESPSKSSPAKSLKSISKVKSFTTRRNKD</sequence>
<dbReference type="SUPFAM" id="SSF82185">
    <property type="entry name" value="Histone H3 K4-specific methyltransferase SET7/9 N-terminal domain"/>
    <property type="match status" value="1"/>
</dbReference>
<dbReference type="EMBL" id="JBEUOH010000017">
    <property type="protein sequence ID" value="KAL0871292.1"/>
    <property type="molecule type" value="Genomic_DNA"/>
</dbReference>
<dbReference type="PANTHER" id="PTHR46917">
    <property type="entry name" value="MORN REPEAT-CONTAINING PROTEIN 2"/>
    <property type="match status" value="1"/>
</dbReference>
<evidence type="ECO:0000256" key="1">
    <source>
        <dbReference type="SAM" id="MobiDB-lite"/>
    </source>
</evidence>
<keyword evidence="3" id="KW-1185">Reference proteome</keyword>
<comment type="caution">
    <text evidence="2">The sequence shown here is derived from an EMBL/GenBank/DDBJ whole genome shotgun (WGS) entry which is preliminary data.</text>
</comment>
<evidence type="ECO:0000313" key="2">
    <source>
        <dbReference type="EMBL" id="KAL0871292.1"/>
    </source>
</evidence>
<name>A0ABR3HLL1_LOXSC</name>
<organism evidence="2 3">
    <name type="scientific">Loxostege sticticalis</name>
    <name type="common">Beet webworm moth</name>
    <dbReference type="NCBI Taxonomy" id="481309"/>
    <lineage>
        <taxon>Eukaryota</taxon>
        <taxon>Metazoa</taxon>
        <taxon>Ecdysozoa</taxon>
        <taxon>Arthropoda</taxon>
        <taxon>Hexapoda</taxon>
        <taxon>Insecta</taxon>
        <taxon>Pterygota</taxon>
        <taxon>Neoptera</taxon>
        <taxon>Endopterygota</taxon>
        <taxon>Lepidoptera</taxon>
        <taxon>Glossata</taxon>
        <taxon>Ditrysia</taxon>
        <taxon>Pyraloidea</taxon>
        <taxon>Crambidae</taxon>
        <taxon>Pyraustinae</taxon>
        <taxon>Loxostege</taxon>
    </lineage>
</organism>
<protein>
    <submittedName>
        <fullName evidence="2">Uncharacterized protein</fullName>
    </submittedName>
</protein>
<reference evidence="2 3" key="1">
    <citation type="submission" date="2024-06" db="EMBL/GenBank/DDBJ databases">
        <title>A chromosome-level genome assembly of beet webworm, Loxostege sticticalis.</title>
        <authorList>
            <person name="Zhang Y."/>
        </authorList>
    </citation>
    <scope>NUCLEOTIDE SEQUENCE [LARGE SCALE GENOMIC DNA]</scope>
    <source>
        <strain evidence="2">AQ026</strain>
        <tissue evidence="2">Whole body</tissue>
    </source>
</reference>